<dbReference type="EMBL" id="OY288114">
    <property type="protein sequence ID" value="CAJ0882956.1"/>
    <property type="molecule type" value="Genomic_DNA"/>
</dbReference>
<protein>
    <submittedName>
        <fullName evidence="1">Uncharacterized protein</fullName>
    </submittedName>
</protein>
<proteinExistence type="predicted"/>
<reference evidence="1" key="1">
    <citation type="submission" date="2023-07" db="EMBL/GenBank/DDBJ databases">
        <authorList>
            <person name="Pelsma A.J. K."/>
        </authorList>
    </citation>
    <scope>NUCLEOTIDE SEQUENCE</scope>
</reference>
<accession>A0AA48M5E7</accession>
<organism evidence="1">
    <name type="scientific">freshwater sediment metagenome</name>
    <dbReference type="NCBI Taxonomy" id="556182"/>
    <lineage>
        <taxon>unclassified sequences</taxon>
        <taxon>metagenomes</taxon>
        <taxon>ecological metagenomes</taxon>
    </lineage>
</organism>
<gene>
    <name evidence="1" type="ORF">AMST5_03385</name>
</gene>
<dbReference type="AlphaFoldDB" id="A0AA48M5E7"/>
<evidence type="ECO:0000313" key="1">
    <source>
        <dbReference type="EMBL" id="CAJ0882956.1"/>
    </source>
</evidence>
<name>A0AA48M5E7_9ZZZZ</name>
<sequence>MNKKPQSAKSMRSELLLPFQQKLRPLHPSKRALEGAQRAFERLQRDYSSLLAKSGKREDLSKAQSDLDHPAYRQILDIAHTYWFEHRVYDRKPREDFITELAKIRKATAELSVALANAPPAVLGLLRPALKRQFSGNPVWSGLSEKSSNLSEEKKVALVLEALAAACEESPLPKDQRGAREKKHITKATVALVSFWRNCGGVFAKSLQTARGRDRSREFVSEGPQFVWHILSAIDPELAISEVRTALQKVG</sequence>